<comment type="caution">
    <text evidence="16">The sequence shown here is derived from an EMBL/GenBank/DDBJ whole genome shotgun (WGS) entry which is preliminary data.</text>
</comment>
<evidence type="ECO:0000256" key="4">
    <source>
        <dbReference type="ARBA" id="ARBA00006702"/>
    </source>
</evidence>
<proteinExistence type="inferred from homology"/>
<evidence type="ECO:0000256" key="9">
    <source>
        <dbReference type="ARBA" id="ARBA00022912"/>
    </source>
</evidence>
<dbReference type="Gene3D" id="3.60.40.10">
    <property type="entry name" value="PPM-type phosphatase domain"/>
    <property type="match status" value="1"/>
</dbReference>
<dbReference type="InterPro" id="IPR001932">
    <property type="entry name" value="PPM-type_phosphatase-like_dom"/>
</dbReference>
<comment type="cofactor">
    <cofactor evidence="2">
        <name>Mg(2+)</name>
        <dbReference type="ChEBI" id="CHEBI:18420"/>
    </cofactor>
</comment>
<name>A0AAD1UK73_EUPCR</name>
<dbReference type="EMBL" id="CAMPGE010009434">
    <property type="protein sequence ID" value="CAI2368302.1"/>
    <property type="molecule type" value="Genomic_DNA"/>
</dbReference>
<evidence type="ECO:0000256" key="2">
    <source>
        <dbReference type="ARBA" id="ARBA00001946"/>
    </source>
</evidence>
<sequence length="328" mass="36287">MGPYLSTPDKTKRSEDGVASKLRYGATGMQGWRNTMEDSHIAHIMDETPGKELSMFGVFDGHGGNQVAEWIRDNFAKEMFKFDSYSKGDYKTALRETFIRMDELLKTSTVKKELEKYTVGSGEDGGMGAMGAMAMVQDQDIAKSVGCTACVCIITSKEVICANSGDSRAVLCKKGVAHPLSEDHKPENTEEKERIVKAGGFVEENRVKGMLNLSRALGDLEYKLDPDLSVEDQMITCVPDIRSEKIDKNTEFLIIACDGIWDCLTNQEACDYIHEQSKILKKKTGSMFKCSFLNERMFDKIIAEDIAASGGLGCDNMTSVIISINDKI</sequence>
<keyword evidence="9 14" id="KW-0904">Protein phosphatase</keyword>
<keyword evidence="6" id="KW-0479">Metal-binding</keyword>
<evidence type="ECO:0000313" key="16">
    <source>
        <dbReference type="EMBL" id="CAI2368302.1"/>
    </source>
</evidence>
<dbReference type="SUPFAM" id="SSF81606">
    <property type="entry name" value="PP2C-like"/>
    <property type="match status" value="1"/>
</dbReference>
<evidence type="ECO:0000256" key="14">
    <source>
        <dbReference type="RuleBase" id="RU003465"/>
    </source>
</evidence>
<dbReference type="Pfam" id="PF00481">
    <property type="entry name" value="PP2C"/>
    <property type="match status" value="1"/>
</dbReference>
<dbReference type="PROSITE" id="PS51746">
    <property type="entry name" value="PPM_2"/>
    <property type="match status" value="1"/>
</dbReference>
<evidence type="ECO:0000256" key="7">
    <source>
        <dbReference type="ARBA" id="ARBA00022801"/>
    </source>
</evidence>
<dbReference type="InterPro" id="IPR000222">
    <property type="entry name" value="PP2C_BS"/>
</dbReference>
<keyword evidence="7 14" id="KW-0378">Hydrolase</keyword>
<evidence type="ECO:0000256" key="10">
    <source>
        <dbReference type="ARBA" id="ARBA00023136"/>
    </source>
</evidence>
<keyword evidence="8" id="KW-0460">Magnesium</keyword>
<dbReference type="InterPro" id="IPR015655">
    <property type="entry name" value="PP2C"/>
</dbReference>
<evidence type="ECO:0000256" key="1">
    <source>
        <dbReference type="ARBA" id="ARBA00001936"/>
    </source>
</evidence>
<keyword evidence="17" id="KW-1185">Reference proteome</keyword>
<evidence type="ECO:0000256" key="6">
    <source>
        <dbReference type="ARBA" id="ARBA00022723"/>
    </source>
</evidence>
<dbReference type="PROSITE" id="PS01032">
    <property type="entry name" value="PPM_1"/>
    <property type="match status" value="1"/>
</dbReference>
<comment type="catalytic activity">
    <reaction evidence="13">
        <text>O-phospho-L-threonyl-[protein] + H2O = L-threonyl-[protein] + phosphate</text>
        <dbReference type="Rhea" id="RHEA:47004"/>
        <dbReference type="Rhea" id="RHEA-COMP:11060"/>
        <dbReference type="Rhea" id="RHEA-COMP:11605"/>
        <dbReference type="ChEBI" id="CHEBI:15377"/>
        <dbReference type="ChEBI" id="CHEBI:30013"/>
        <dbReference type="ChEBI" id="CHEBI:43474"/>
        <dbReference type="ChEBI" id="CHEBI:61977"/>
        <dbReference type="EC" id="3.1.3.16"/>
    </reaction>
</comment>
<evidence type="ECO:0000256" key="11">
    <source>
        <dbReference type="ARBA" id="ARBA00023211"/>
    </source>
</evidence>
<evidence type="ECO:0000256" key="3">
    <source>
        <dbReference type="ARBA" id="ARBA00004170"/>
    </source>
</evidence>
<accession>A0AAD1UK73</accession>
<evidence type="ECO:0000259" key="15">
    <source>
        <dbReference type="PROSITE" id="PS51746"/>
    </source>
</evidence>
<dbReference type="PANTHER" id="PTHR13832">
    <property type="entry name" value="PROTEIN PHOSPHATASE 2C"/>
    <property type="match status" value="1"/>
</dbReference>
<dbReference type="InterPro" id="IPR036457">
    <property type="entry name" value="PPM-type-like_dom_sf"/>
</dbReference>
<protein>
    <recommendedName>
        <fullName evidence="5">protein-serine/threonine phosphatase</fullName>
        <ecNumber evidence="5">3.1.3.16</ecNumber>
    </recommendedName>
</protein>
<organism evidence="16 17">
    <name type="scientific">Euplotes crassus</name>
    <dbReference type="NCBI Taxonomy" id="5936"/>
    <lineage>
        <taxon>Eukaryota</taxon>
        <taxon>Sar</taxon>
        <taxon>Alveolata</taxon>
        <taxon>Ciliophora</taxon>
        <taxon>Intramacronucleata</taxon>
        <taxon>Spirotrichea</taxon>
        <taxon>Hypotrichia</taxon>
        <taxon>Euplotida</taxon>
        <taxon>Euplotidae</taxon>
        <taxon>Moneuplotes</taxon>
    </lineage>
</organism>
<comment type="subcellular location">
    <subcellularLocation>
        <location evidence="3">Membrane</location>
        <topology evidence="3">Peripheral membrane protein</topology>
    </subcellularLocation>
</comment>
<comment type="catalytic activity">
    <reaction evidence="12">
        <text>O-phospho-L-seryl-[protein] + H2O = L-seryl-[protein] + phosphate</text>
        <dbReference type="Rhea" id="RHEA:20629"/>
        <dbReference type="Rhea" id="RHEA-COMP:9863"/>
        <dbReference type="Rhea" id="RHEA-COMP:11604"/>
        <dbReference type="ChEBI" id="CHEBI:15377"/>
        <dbReference type="ChEBI" id="CHEBI:29999"/>
        <dbReference type="ChEBI" id="CHEBI:43474"/>
        <dbReference type="ChEBI" id="CHEBI:83421"/>
        <dbReference type="EC" id="3.1.3.16"/>
    </reaction>
</comment>
<dbReference type="CDD" id="cd00143">
    <property type="entry name" value="PP2Cc"/>
    <property type="match status" value="1"/>
</dbReference>
<dbReference type="EC" id="3.1.3.16" evidence="5"/>
<dbReference type="PANTHER" id="PTHR13832:SF803">
    <property type="entry name" value="PROTEIN PHOSPHATASE 1G"/>
    <property type="match status" value="1"/>
</dbReference>
<dbReference type="GO" id="GO:0046872">
    <property type="term" value="F:metal ion binding"/>
    <property type="evidence" value="ECO:0007669"/>
    <property type="project" value="UniProtKB-KW"/>
</dbReference>
<keyword evidence="11" id="KW-0464">Manganese</keyword>
<comment type="similarity">
    <text evidence="4 14">Belongs to the PP2C family.</text>
</comment>
<evidence type="ECO:0000256" key="12">
    <source>
        <dbReference type="ARBA" id="ARBA00047761"/>
    </source>
</evidence>
<reference evidence="16" key="1">
    <citation type="submission" date="2023-07" db="EMBL/GenBank/DDBJ databases">
        <authorList>
            <consortium name="AG Swart"/>
            <person name="Singh M."/>
            <person name="Singh A."/>
            <person name="Seah K."/>
            <person name="Emmerich C."/>
        </authorList>
    </citation>
    <scope>NUCLEOTIDE SEQUENCE</scope>
    <source>
        <strain evidence="16">DP1</strain>
    </source>
</reference>
<evidence type="ECO:0000256" key="13">
    <source>
        <dbReference type="ARBA" id="ARBA00048336"/>
    </source>
</evidence>
<dbReference type="Proteomes" id="UP001295684">
    <property type="component" value="Unassembled WGS sequence"/>
</dbReference>
<dbReference type="GO" id="GO:0004722">
    <property type="term" value="F:protein serine/threonine phosphatase activity"/>
    <property type="evidence" value="ECO:0007669"/>
    <property type="project" value="UniProtKB-EC"/>
</dbReference>
<evidence type="ECO:0000256" key="5">
    <source>
        <dbReference type="ARBA" id="ARBA00013081"/>
    </source>
</evidence>
<keyword evidence="10" id="KW-0472">Membrane</keyword>
<comment type="cofactor">
    <cofactor evidence="1">
        <name>Mn(2+)</name>
        <dbReference type="ChEBI" id="CHEBI:29035"/>
    </cofactor>
</comment>
<dbReference type="SMART" id="SM00332">
    <property type="entry name" value="PP2Cc"/>
    <property type="match status" value="1"/>
</dbReference>
<gene>
    <name evidence="16" type="ORF">ECRASSUSDP1_LOCUS9593</name>
</gene>
<dbReference type="AlphaFoldDB" id="A0AAD1UK73"/>
<evidence type="ECO:0000313" key="17">
    <source>
        <dbReference type="Proteomes" id="UP001295684"/>
    </source>
</evidence>
<dbReference type="GO" id="GO:0016020">
    <property type="term" value="C:membrane"/>
    <property type="evidence" value="ECO:0007669"/>
    <property type="project" value="UniProtKB-SubCell"/>
</dbReference>
<evidence type="ECO:0000256" key="8">
    <source>
        <dbReference type="ARBA" id="ARBA00022842"/>
    </source>
</evidence>
<feature type="domain" description="PPM-type phosphatase" evidence="15">
    <location>
        <begin position="23"/>
        <end position="324"/>
    </location>
</feature>